<keyword evidence="2" id="KW-1185">Reference proteome</keyword>
<dbReference type="RefSeq" id="WP_272736410.1">
    <property type="nucleotide sequence ID" value="NZ_CP116942.1"/>
</dbReference>
<evidence type="ECO:0008006" key="3">
    <source>
        <dbReference type="Google" id="ProtNLM"/>
    </source>
</evidence>
<evidence type="ECO:0000313" key="2">
    <source>
        <dbReference type="Proteomes" id="UP001216390"/>
    </source>
</evidence>
<accession>A0AAE9Y9A4</accession>
<sequence length="259" mass="27006">MERDDGILTVTHAGGEVVLGVGDEVTFGRDQGDGPEVDAGVGVPHLALSTSARLHAHAGRIEVLDDGWLLVNEGRWLHLRVVPRDGADSTDVTPGRTLRVPWPSVRVEVATGEEVVSVEVDCPLLATAVPAGGAAPAGDTVRALDLDRDAGYFRALVALCAPRLRDPSTSEVPTVAEVARTLSALPVEGGRVSTKAVERRLAHVRRRAGLGGDPDGVSAAGLEVRDASRRLVDLALRTGTVTGSDLDLLADDDVAAPQP</sequence>
<dbReference type="KEGG" id="ima:PO878_20560"/>
<gene>
    <name evidence="1" type="ORF">PO878_20560</name>
</gene>
<name>A0AAE9Y9A4_9ACTN</name>
<protein>
    <recommendedName>
        <fullName evidence="3">FHA domain-containing protein</fullName>
    </recommendedName>
</protein>
<dbReference type="Proteomes" id="UP001216390">
    <property type="component" value="Chromosome"/>
</dbReference>
<dbReference type="AlphaFoldDB" id="A0AAE9Y9A4"/>
<proteinExistence type="predicted"/>
<evidence type="ECO:0000313" key="1">
    <source>
        <dbReference type="EMBL" id="WCO66888.1"/>
    </source>
</evidence>
<reference evidence="1" key="1">
    <citation type="submission" date="2023-01" db="EMBL/GenBank/DDBJ databases">
        <title>The diversity of Class Acidimicrobiia in South China Sea sediment environments and the proposal of Iamia marina sp. nov., a novel species of the genus Iamia.</title>
        <authorList>
            <person name="He Y."/>
            <person name="Tian X."/>
        </authorList>
    </citation>
    <scope>NUCLEOTIDE SEQUENCE</scope>
    <source>
        <strain evidence="1">DSM 19957</strain>
    </source>
</reference>
<organism evidence="1 2">
    <name type="scientific">Iamia majanohamensis</name>
    <dbReference type="NCBI Taxonomy" id="467976"/>
    <lineage>
        <taxon>Bacteria</taxon>
        <taxon>Bacillati</taxon>
        <taxon>Actinomycetota</taxon>
        <taxon>Acidimicrobiia</taxon>
        <taxon>Acidimicrobiales</taxon>
        <taxon>Iamiaceae</taxon>
        <taxon>Iamia</taxon>
    </lineage>
</organism>
<dbReference type="EMBL" id="CP116942">
    <property type="protein sequence ID" value="WCO66888.1"/>
    <property type="molecule type" value="Genomic_DNA"/>
</dbReference>